<evidence type="ECO:0000256" key="1">
    <source>
        <dbReference type="SAM" id="MobiDB-lite"/>
    </source>
</evidence>
<reference evidence="2 3" key="1">
    <citation type="submission" date="2023-09" db="EMBL/GenBank/DDBJ databases">
        <title>Multi-omics analysis of a traditional fermented food reveals byproduct-associated fungal strains for waste-to-food upcycling.</title>
        <authorList>
            <consortium name="Lawrence Berkeley National Laboratory"/>
            <person name="Rekdal V.M."/>
            <person name="Villalobos-Escobedo J.M."/>
            <person name="Rodriguez-Valeron N."/>
            <person name="Garcia M.O."/>
            <person name="Vasquez D.P."/>
            <person name="Damayanti I."/>
            <person name="Sorensen P.M."/>
            <person name="Baidoo E.E."/>
            <person name="De Carvalho A.C."/>
            <person name="Riley R."/>
            <person name="Lipzen A."/>
            <person name="He G."/>
            <person name="Yan M."/>
            <person name="Haridas S."/>
            <person name="Daum C."/>
            <person name="Yoshinaga Y."/>
            <person name="Ng V."/>
            <person name="Grigoriev I.V."/>
            <person name="Munk R."/>
            <person name="Nuraida L."/>
            <person name="Wijaya C.H."/>
            <person name="Morales P.-C."/>
            <person name="Keasling J.D."/>
        </authorList>
    </citation>
    <scope>NUCLEOTIDE SEQUENCE [LARGE SCALE GENOMIC DNA]</scope>
    <source>
        <strain evidence="2 3">FGSC 2613</strain>
    </source>
</reference>
<gene>
    <name evidence="2" type="ORF">QR685DRAFT_430744</name>
</gene>
<keyword evidence="3" id="KW-1185">Reference proteome</keyword>
<feature type="region of interest" description="Disordered" evidence="1">
    <location>
        <begin position="73"/>
        <end position="109"/>
    </location>
</feature>
<proteinExistence type="predicted"/>
<dbReference type="Proteomes" id="UP001451303">
    <property type="component" value="Unassembled WGS sequence"/>
</dbReference>
<evidence type="ECO:0000313" key="2">
    <source>
        <dbReference type="EMBL" id="KAL0474556.1"/>
    </source>
</evidence>
<sequence length="208" mass="23309">MVEPHMVMIHVQLEATCATAAQDRKRLCRADSAGLSPITVIHLDVQHNARHQTPVRGYTFGVSIYPSDRCTVPTNVSKVPPPRSMKVRAPSRQRPQHQHRSTFRGKNFDFSPKGVPDGLEMGMVYVSSATIDTGLHDIVLPEPQGSTVLISRGKKPLEGRPAPQNVICCSTMEADWRAAEPPTMLRHTRSLHTMYFLLLYTLGDYPWR</sequence>
<feature type="compositionally biased region" description="Basic residues" evidence="1">
    <location>
        <begin position="85"/>
        <end position="103"/>
    </location>
</feature>
<evidence type="ECO:0000313" key="3">
    <source>
        <dbReference type="Proteomes" id="UP001451303"/>
    </source>
</evidence>
<protein>
    <submittedName>
        <fullName evidence="2">Uncharacterized protein</fullName>
    </submittedName>
</protein>
<accession>A0ABR3DPG7</accession>
<name>A0ABR3DPG7_NEUIN</name>
<comment type="caution">
    <text evidence="2">The sequence shown here is derived from an EMBL/GenBank/DDBJ whole genome shotgun (WGS) entry which is preliminary data.</text>
</comment>
<organism evidence="2 3">
    <name type="scientific">Neurospora intermedia</name>
    <dbReference type="NCBI Taxonomy" id="5142"/>
    <lineage>
        <taxon>Eukaryota</taxon>
        <taxon>Fungi</taxon>
        <taxon>Dikarya</taxon>
        <taxon>Ascomycota</taxon>
        <taxon>Pezizomycotina</taxon>
        <taxon>Sordariomycetes</taxon>
        <taxon>Sordariomycetidae</taxon>
        <taxon>Sordariales</taxon>
        <taxon>Sordariaceae</taxon>
        <taxon>Neurospora</taxon>
    </lineage>
</organism>
<dbReference type="EMBL" id="JAVLET010000001">
    <property type="protein sequence ID" value="KAL0474556.1"/>
    <property type="molecule type" value="Genomic_DNA"/>
</dbReference>